<comment type="similarity">
    <text evidence="2">Belongs to the bacterial solute-binding protein 2 family.</text>
</comment>
<dbReference type="Gene3D" id="3.40.50.2300">
    <property type="match status" value="2"/>
</dbReference>
<comment type="subcellular location">
    <subcellularLocation>
        <location evidence="1">Cell envelope</location>
    </subcellularLocation>
</comment>
<dbReference type="AlphaFoldDB" id="A0A1Q9ALW4"/>
<accession>A0A1Q9ALW4</accession>
<dbReference type="PANTHER" id="PTHR46847">
    <property type="entry name" value="D-ALLOSE-BINDING PERIPLASMIC PROTEIN-RELATED"/>
    <property type="match status" value="1"/>
</dbReference>
<dbReference type="Pfam" id="PF13407">
    <property type="entry name" value="Peripla_BP_4"/>
    <property type="match status" value="1"/>
</dbReference>
<keyword evidence="3 4" id="KW-0732">Signal</keyword>
<dbReference type="InterPro" id="IPR028082">
    <property type="entry name" value="Peripla_BP_I"/>
</dbReference>
<dbReference type="Proteomes" id="UP000186143">
    <property type="component" value="Unassembled WGS sequence"/>
</dbReference>
<dbReference type="RefSeq" id="WP_075634033.1">
    <property type="nucleotide sequence ID" value="NZ_MKIO01000022.1"/>
</dbReference>
<feature type="domain" description="Periplasmic binding protein" evidence="5">
    <location>
        <begin position="80"/>
        <end position="325"/>
    </location>
</feature>
<evidence type="ECO:0000256" key="2">
    <source>
        <dbReference type="ARBA" id="ARBA00007639"/>
    </source>
</evidence>
<evidence type="ECO:0000256" key="3">
    <source>
        <dbReference type="ARBA" id="ARBA00022729"/>
    </source>
</evidence>
<organism evidence="6 7">
    <name type="scientific">Xaviernesmea rhizosphaerae</name>
    <dbReference type="NCBI Taxonomy" id="1672749"/>
    <lineage>
        <taxon>Bacteria</taxon>
        <taxon>Pseudomonadati</taxon>
        <taxon>Pseudomonadota</taxon>
        <taxon>Alphaproteobacteria</taxon>
        <taxon>Hyphomicrobiales</taxon>
        <taxon>Rhizobiaceae</taxon>
        <taxon>Rhizobium/Agrobacterium group</taxon>
        <taxon>Xaviernesmea</taxon>
    </lineage>
</organism>
<reference evidence="6 7" key="1">
    <citation type="submission" date="2016-09" db="EMBL/GenBank/DDBJ databases">
        <title>Rhizobium sp. nov., a novel species isolated from the rice rhizosphere.</title>
        <authorList>
            <person name="Zhao J."/>
            <person name="Zhang X."/>
        </authorList>
    </citation>
    <scope>NUCLEOTIDE SEQUENCE [LARGE SCALE GENOMIC DNA]</scope>
    <source>
        <strain evidence="6 7">MH17</strain>
    </source>
</reference>
<evidence type="ECO:0000313" key="7">
    <source>
        <dbReference type="Proteomes" id="UP000186143"/>
    </source>
</evidence>
<dbReference type="OrthoDB" id="7322203at2"/>
<gene>
    <name evidence="6" type="ORF">BJF92_15605</name>
</gene>
<dbReference type="EMBL" id="MKIO01000022">
    <property type="protein sequence ID" value="OLP56313.1"/>
    <property type="molecule type" value="Genomic_DNA"/>
</dbReference>
<feature type="signal peptide" evidence="4">
    <location>
        <begin position="1"/>
        <end position="21"/>
    </location>
</feature>
<dbReference type="GO" id="GO:0030313">
    <property type="term" value="C:cell envelope"/>
    <property type="evidence" value="ECO:0007669"/>
    <property type="project" value="UniProtKB-SubCell"/>
</dbReference>
<dbReference type="GO" id="GO:0030246">
    <property type="term" value="F:carbohydrate binding"/>
    <property type="evidence" value="ECO:0007669"/>
    <property type="project" value="UniProtKB-ARBA"/>
</dbReference>
<dbReference type="PANTHER" id="PTHR46847:SF1">
    <property type="entry name" value="D-ALLOSE-BINDING PERIPLASMIC PROTEIN-RELATED"/>
    <property type="match status" value="1"/>
</dbReference>
<comment type="caution">
    <text evidence="6">The sequence shown here is derived from an EMBL/GenBank/DDBJ whole genome shotgun (WGS) entry which is preliminary data.</text>
</comment>
<dbReference type="STRING" id="1672749.BJF92_15605"/>
<evidence type="ECO:0000313" key="6">
    <source>
        <dbReference type="EMBL" id="OLP56313.1"/>
    </source>
</evidence>
<feature type="chain" id="PRO_5012909443" evidence="4">
    <location>
        <begin position="22"/>
        <end position="376"/>
    </location>
</feature>
<sequence length="376" mass="40743">MTLRTLLATTVALTFAGHALAQDFNDPAEFKKQRELLAMTPQGPEGQPWAQHLGDSMVDTAKYKKDGQVTLCFSNAGVFNPWRVVGLNNLTAEAELHKDRLKELIVVDAEGKDDKQISDIEALVSGGKCDALIVSPNTTAALTPAVEAACAKLPIIVFDRGVNTSCPVTYIHPVGGYGFGITSGEFIASKLKKGDNVLALRIVPGVDVLETRYSAAKTIFDEAGLNVIGSEFTGSDRAKTKAVVEDYINRGEKIDAIWMDAGDTATAALEAFEDAGLPYPVISGEDQQDFLRKWKADKLTAIAPSYPTYQWRTAVIAALDVLDGKSVPGPEWVLPQPAITEDVLTQYIDERMPPLHYSLCGCQDLPGYPERWGGKK</sequence>
<name>A0A1Q9ALW4_9HYPH</name>
<protein>
    <submittedName>
        <fullName evidence="6">ABC transporter substrate-binding protein</fullName>
    </submittedName>
</protein>
<evidence type="ECO:0000256" key="1">
    <source>
        <dbReference type="ARBA" id="ARBA00004196"/>
    </source>
</evidence>
<evidence type="ECO:0000256" key="4">
    <source>
        <dbReference type="SAM" id="SignalP"/>
    </source>
</evidence>
<dbReference type="InterPro" id="IPR025997">
    <property type="entry name" value="SBP_2_dom"/>
</dbReference>
<proteinExistence type="inferred from homology"/>
<evidence type="ECO:0000259" key="5">
    <source>
        <dbReference type="Pfam" id="PF13407"/>
    </source>
</evidence>
<dbReference type="SUPFAM" id="SSF53822">
    <property type="entry name" value="Periplasmic binding protein-like I"/>
    <property type="match status" value="1"/>
</dbReference>